<keyword evidence="2" id="KW-1185">Reference proteome</keyword>
<comment type="caution">
    <text evidence="1">The sequence shown here is derived from an EMBL/GenBank/DDBJ whole genome shotgun (WGS) entry which is preliminary data.</text>
</comment>
<accession>A0ABR9JR55</accession>
<reference evidence="1 2" key="1">
    <citation type="submission" date="2020-10" db="EMBL/GenBank/DDBJ databases">
        <title>Sequencing the genomes of 1000 actinobacteria strains.</title>
        <authorList>
            <person name="Klenk H.-P."/>
        </authorList>
    </citation>
    <scope>NUCLEOTIDE SEQUENCE [LARGE SCALE GENOMIC DNA]</scope>
    <source>
        <strain evidence="1 2">DSM 46744</strain>
    </source>
</reference>
<protein>
    <submittedName>
        <fullName evidence="1">Serine/threonine-protein kinase</fullName>
        <ecNumber evidence="1">2.7.11.1</ecNumber>
    </submittedName>
</protein>
<keyword evidence="1" id="KW-0418">Kinase</keyword>
<dbReference type="RefSeq" id="WP_192759509.1">
    <property type="nucleotide sequence ID" value="NZ_JADBDZ010000001.1"/>
</dbReference>
<keyword evidence="1" id="KW-0808">Transferase</keyword>
<proteinExistence type="predicted"/>
<evidence type="ECO:0000313" key="2">
    <source>
        <dbReference type="Proteomes" id="UP000627838"/>
    </source>
</evidence>
<organism evidence="1 2">
    <name type="scientific">Actinomadura algeriensis</name>
    <dbReference type="NCBI Taxonomy" id="1679523"/>
    <lineage>
        <taxon>Bacteria</taxon>
        <taxon>Bacillati</taxon>
        <taxon>Actinomycetota</taxon>
        <taxon>Actinomycetes</taxon>
        <taxon>Streptosporangiales</taxon>
        <taxon>Thermomonosporaceae</taxon>
        <taxon>Actinomadura</taxon>
    </lineage>
</organism>
<gene>
    <name evidence="1" type="ORF">H4W34_002709</name>
</gene>
<name>A0ABR9JR55_9ACTN</name>
<dbReference type="EC" id="2.7.11.1" evidence="1"/>
<dbReference type="GO" id="GO:0004674">
    <property type="term" value="F:protein serine/threonine kinase activity"/>
    <property type="evidence" value="ECO:0007669"/>
    <property type="project" value="UniProtKB-EC"/>
</dbReference>
<dbReference type="Proteomes" id="UP000627838">
    <property type="component" value="Unassembled WGS sequence"/>
</dbReference>
<dbReference type="EMBL" id="JADBDZ010000001">
    <property type="protein sequence ID" value="MBE1532876.1"/>
    <property type="molecule type" value="Genomic_DNA"/>
</dbReference>
<sequence length="250" mass="27624">MSGILVYLPSDSPHGPVRRDLASGESLSFGRGAPGLSVGLRLDNPTIPRLAGEIFAVEDHWRLSNFSADRTYVVENPEGAGEYLRIPPRRASCPVPFEISRVVCSTHGTTTSFQVYAPQHLYLDSMEIDVPGADGFTTVSAFSLDQDAVYFLVLVALCEPRLRNESSTAVPTSRQVMERLSTLPGHPPTLRSINAHIDYLAEHKLHIKQPFERERLDGKRTAVVDTALRFGLVQEEHLSLLPHSRPGRGF</sequence>
<evidence type="ECO:0000313" key="1">
    <source>
        <dbReference type="EMBL" id="MBE1532876.1"/>
    </source>
</evidence>